<evidence type="ECO:0000256" key="1">
    <source>
        <dbReference type="ARBA" id="ARBA00022448"/>
    </source>
</evidence>
<feature type="domain" description="ABC transporter" evidence="6">
    <location>
        <begin position="4"/>
        <end position="234"/>
    </location>
</feature>
<name>A0A0Q2MJI0_VIBFU</name>
<dbReference type="PANTHER" id="PTHR42781:SF4">
    <property type="entry name" value="SPERMIDINE_PUTRESCINE IMPORT ATP-BINDING PROTEIN POTA"/>
    <property type="match status" value="1"/>
</dbReference>
<dbReference type="SMART" id="SM00382">
    <property type="entry name" value="AAA"/>
    <property type="match status" value="1"/>
</dbReference>
<dbReference type="InterPro" id="IPR003439">
    <property type="entry name" value="ABC_transporter-like_ATP-bd"/>
</dbReference>
<evidence type="ECO:0000259" key="6">
    <source>
        <dbReference type="PROSITE" id="PS50893"/>
    </source>
</evidence>
<dbReference type="PANTHER" id="PTHR42781">
    <property type="entry name" value="SPERMIDINE/PUTRESCINE IMPORT ATP-BINDING PROTEIN POTA"/>
    <property type="match status" value="1"/>
</dbReference>
<keyword evidence="2" id="KW-1003">Cell membrane</keyword>
<dbReference type="InterPro" id="IPR017871">
    <property type="entry name" value="ABC_transporter-like_CS"/>
</dbReference>
<dbReference type="InParanoid" id="A0A0Q2MJI0"/>
<dbReference type="InterPro" id="IPR050093">
    <property type="entry name" value="ABC_SmlMolc_Importer"/>
</dbReference>
<dbReference type="Gene3D" id="3.40.50.300">
    <property type="entry name" value="P-loop containing nucleotide triphosphate hydrolases"/>
    <property type="match status" value="1"/>
</dbReference>
<dbReference type="SUPFAM" id="SSF50331">
    <property type="entry name" value="MOP-like"/>
    <property type="match status" value="1"/>
</dbReference>
<dbReference type="InterPro" id="IPR003593">
    <property type="entry name" value="AAA+_ATPase"/>
</dbReference>
<keyword evidence="1" id="KW-0813">Transport</keyword>
<dbReference type="GO" id="GO:0022857">
    <property type="term" value="F:transmembrane transporter activity"/>
    <property type="evidence" value="ECO:0007669"/>
    <property type="project" value="InterPro"/>
</dbReference>
<dbReference type="InterPro" id="IPR008995">
    <property type="entry name" value="Mo/tungstate-bd_C_term_dom"/>
</dbReference>
<evidence type="ECO:0000256" key="4">
    <source>
        <dbReference type="ARBA" id="ARBA00022840"/>
    </source>
</evidence>
<evidence type="ECO:0000256" key="3">
    <source>
        <dbReference type="ARBA" id="ARBA00022741"/>
    </source>
</evidence>
<dbReference type="Pfam" id="PF08402">
    <property type="entry name" value="TOBE_2"/>
    <property type="match status" value="1"/>
</dbReference>
<dbReference type="GO" id="GO:0015697">
    <property type="term" value="P:quaternary ammonium group transport"/>
    <property type="evidence" value="ECO:0007669"/>
    <property type="project" value="UniProtKB-ARBA"/>
</dbReference>
<dbReference type="GO" id="GO:0005524">
    <property type="term" value="F:ATP binding"/>
    <property type="evidence" value="ECO:0007669"/>
    <property type="project" value="UniProtKB-KW"/>
</dbReference>
<dbReference type="GO" id="GO:0016887">
    <property type="term" value="F:ATP hydrolysis activity"/>
    <property type="evidence" value="ECO:0007669"/>
    <property type="project" value="InterPro"/>
</dbReference>
<keyword evidence="3" id="KW-0547">Nucleotide-binding</keyword>
<keyword evidence="8" id="KW-1185">Reference proteome</keyword>
<dbReference type="InterPro" id="IPR013611">
    <property type="entry name" value="Transp-assoc_OB_typ2"/>
</dbReference>
<dbReference type="AlphaFoldDB" id="A0A0Q2MJI0"/>
<evidence type="ECO:0000313" key="7">
    <source>
        <dbReference type="EMBL" id="KQH87842.1"/>
    </source>
</evidence>
<dbReference type="PROSITE" id="PS50893">
    <property type="entry name" value="ABC_TRANSPORTER_2"/>
    <property type="match status" value="1"/>
</dbReference>
<dbReference type="GO" id="GO:0043190">
    <property type="term" value="C:ATP-binding cassette (ABC) transporter complex"/>
    <property type="evidence" value="ECO:0007669"/>
    <property type="project" value="InterPro"/>
</dbReference>
<organism evidence="7 8">
    <name type="scientific">Vibrio furnissii</name>
    <dbReference type="NCBI Taxonomy" id="29494"/>
    <lineage>
        <taxon>Bacteria</taxon>
        <taxon>Pseudomonadati</taxon>
        <taxon>Pseudomonadota</taxon>
        <taxon>Gammaproteobacteria</taxon>
        <taxon>Vibrionales</taxon>
        <taxon>Vibrionaceae</taxon>
        <taxon>Vibrio</taxon>
    </lineage>
</organism>
<dbReference type="PROSITE" id="PS00211">
    <property type="entry name" value="ABC_TRANSPORTER_1"/>
    <property type="match status" value="1"/>
</dbReference>
<dbReference type="Pfam" id="PF00005">
    <property type="entry name" value="ABC_tran"/>
    <property type="match status" value="1"/>
</dbReference>
<accession>A0A0Q2MJI0</accession>
<comment type="caution">
    <text evidence="7">The sequence shown here is derived from an EMBL/GenBank/DDBJ whole genome shotgun (WGS) entry which is preliminary data.</text>
</comment>
<gene>
    <name evidence="7" type="ORF">AMR76_00660</name>
</gene>
<evidence type="ECO:0000313" key="8">
    <source>
        <dbReference type="Proteomes" id="UP000051221"/>
    </source>
</evidence>
<evidence type="ECO:0000256" key="5">
    <source>
        <dbReference type="ARBA" id="ARBA00023136"/>
    </source>
</evidence>
<evidence type="ECO:0000256" key="2">
    <source>
        <dbReference type="ARBA" id="ARBA00022475"/>
    </source>
</evidence>
<reference evidence="7 8" key="1">
    <citation type="submission" date="2015-08" db="EMBL/GenBank/DDBJ databases">
        <title>Antibacterial properties of a collection of Vibrionaceae strains.</title>
        <authorList>
            <person name="Giubergia S."/>
        </authorList>
    </citation>
    <scope>NUCLEOTIDE SEQUENCE [LARGE SCALE GENOMIC DNA]</scope>
    <source>
        <strain evidence="7 8">S0821</strain>
    </source>
</reference>
<dbReference type="SUPFAM" id="SSF52540">
    <property type="entry name" value="P-loop containing nucleoside triphosphate hydrolases"/>
    <property type="match status" value="1"/>
</dbReference>
<protein>
    <submittedName>
        <fullName evidence="7">ABC transporter ATP-binding protein</fullName>
    </submittedName>
</protein>
<dbReference type="EMBL" id="LKHS01000001">
    <property type="protein sequence ID" value="KQH87842.1"/>
    <property type="molecule type" value="Genomic_DNA"/>
</dbReference>
<dbReference type="InterPro" id="IPR027417">
    <property type="entry name" value="P-loop_NTPase"/>
</dbReference>
<dbReference type="Proteomes" id="UP000051221">
    <property type="component" value="Unassembled WGS sequence"/>
</dbReference>
<dbReference type="RefSeq" id="WP_055464957.1">
    <property type="nucleotide sequence ID" value="NZ_LKHS01000001.1"/>
</dbReference>
<keyword evidence="5" id="KW-0472">Membrane</keyword>
<proteinExistence type="predicted"/>
<keyword evidence="4 7" id="KW-0067">ATP-binding</keyword>
<dbReference type="FunFam" id="3.40.50.300:FF:000425">
    <property type="entry name" value="Probable ABC transporter, ATP-binding subunit"/>
    <property type="match status" value="1"/>
</dbReference>
<sequence length="339" mass="37398">MSDVSVQQLTKRFGNNTVFESIQFDIQQGEFITLLGPSGCGKSTLLRSLAGLNPVDSGSIFVGGEEITHAAPQKRGIGMVFQSYALFPNMTVAGNIGFGLKMQGLDKATMAREVAQVIELVALQGKEECYPHQLSGGQRQRVALARALVVKPRILLLDEPLSALDAKIRKHLRQQIRDIQKELNLTTIFVTHDQEEAMTMSDRIFLMHQGKIVQQGSPESIYTQPANEFVAGFMGHYNLVNAAQAKTLLNLDTPWKVAIRPESIYVAEQGRHYGAHISAPQRAVIKSHQLLGNVIRYHVAVDTCELTVDTLNRSSERLLPSGSALELRFNLNEIQPVSA</sequence>